<sequence length="60" mass="6893">MPSWKGGWLEFRKLNFAYGCWHPWVDVIVILYPPSAGNLTEPEQLAEPALSPQPILMLRK</sequence>
<gene>
    <name evidence="1" type="ORF">Pan97_51740</name>
</gene>
<evidence type="ECO:0000313" key="2">
    <source>
        <dbReference type="Proteomes" id="UP000318626"/>
    </source>
</evidence>
<keyword evidence="2" id="KW-1185">Reference proteome</keyword>
<proteinExistence type="predicted"/>
<evidence type="ECO:0000313" key="1">
    <source>
        <dbReference type="EMBL" id="QDU78094.1"/>
    </source>
</evidence>
<dbReference type="KEGG" id="bvo:Pan97_51740"/>
<protein>
    <submittedName>
        <fullName evidence="1">Uncharacterized protein</fullName>
    </submittedName>
</protein>
<dbReference type="AlphaFoldDB" id="A0A518CFZ3"/>
<reference evidence="2" key="1">
    <citation type="submission" date="2019-02" db="EMBL/GenBank/DDBJ databases">
        <title>Deep-cultivation of Planctomycetes and their phenomic and genomic characterization uncovers novel biology.</title>
        <authorList>
            <person name="Wiegand S."/>
            <person name="Jogler M."/>
            <person name="Boedeker C."/>
            <person name="Pinto D."/>
            <person name="Vollmers J."/>
            <person name="Rivas-Marin E."/>
            <person name="Kohn T."/>
            <person name="Peeters S.H."/>
            <person name="Heuer A."/>
            <person name="Rast P."/>
            <person name="Oberbeckmann S."/>
            <person name="Bunk B."/>
            <person name="Jeske O."/>
            <person name="Meyerdierks A."/>
            <person name="Storesund J.E."/>
            <person name="Kallscheuer N."/>
            <person name="Luecker S."/>
            <person name="Lage O.M."/>
            <person name="Pohl T."/>
            <person name="Merkel B.J."/>
            <person name="Hornburger P."/>
            <person name="Mueller R.-W."/>
            <person name="Bruemmer F."/>
            <person name="Labrenz M."/>
            <person name="Spormann A.M."/>
            <person name="Op den Camp H."/>
            <person name="Overmann J."/>
            <person name="Amann R."/>
            <person name="Jetten M.S.M."/>
            <person name="Mascher T."/>
            <person name="Medema M.H."/>
            <person name="Devos D.P."/>
            <person name="Kaster A.-K."/>
            <person name="Ovreas L."/>
            <person name="Rohde M."/>
            <person name="Galperin M.Y."/>
            <person name="Jogler C."/>
        </authorList>
    </citation>
    <scope>NUCLEOTIDE SEQUENCE [LARGE SCALE GENOMIC DNA]</scope>
    <source>
        <strain evidence="2">Pan97</strain>
    </source>
</reference>
<name>A0A518CFZ3_9BACT</name>
<organism evidence="1 2">
    <name type="scientific">Bremerella volcania</name>
    <dbReference type="NCBI Taxonomy" id="2527984"/>
    <lineage>
        <taxon>Bacteria</taxon>
        <taxon>Pseudomonadati</taxon>
        <taxon>Planctomycetota</taxon>
        <taxon>Planctomycetia</taxon>
        <taxon>Pirellulales</taxon>
        <taxon>Pirellulaceae</taxon>
        <taxon>Bremerella</taxon>
    </lineage>
</organism>
<dbReference type="Proteomes" id="UP000318626">
    <property type="component" value="Chromosome"/>
</dbReference>
<dbReference type="EMBL" id="CP036289">
    <property type="protein sequence ID" value="QDU78094.1"/>
    <property type="molecule type" value="Genomic_DNA"/>
</dbReference>
<accession>A0A518CFZ3</accession>